<gene>
    <name evidence="3" type="ORF">F3Y22_tig00003041pilonHSYRG01400</name>
</gene>
<protein>
    <recommendedName>
        <fullName evidence="5">Protein E6-like</fullName>
    </recommendedName>
</protein>
<proteinExistence type="predicted"/>
<dbReference type="AlphaFoldDB" id="A0A6A3CS55"/>
<dbReference type="PANTHER" id="PTHR35274:SF5">
    <property type="entry name" value="PROTEIN E6-LIKE"/>
    <property type="match status" value="1"/>
</dbReference>
<feature type="signal peptide" evidence="2">
    <location>
        <begin position="1"/>
        <end position="24"/>
    </location>
</feature>
<organism evidence="3 4">
    <name type="scientific">Hibiscus syriacus</name>
    <name type="common">Rose of Sharon</name>
    <dbReference type="NCBI Taxonomy" id="106335"/>
    <lineage>
        <taxon>Eukaryota</taxon>
        <taxon>Viridiplantae</taxon>
        <taxon>Streptophyta</taxon>
        <taxon>Embryophyta</taxon>
        <taxon>Tracheophyta</taxon>
        <taxon>Spermatophyta</taxon>
        <taxon>Magnoliopsida</taxon>
        <taxon>eudicotyledons</taxon>
        <taxon>Gunneridae</taxon>
        <taxon>Pentapetalae</taxon>
        <taxon>rosids</taxon>
        <taxon>malvids</taxon>
        <taxon>Malvales</taxon>
        <taxon>Malvaceae</taxon>
        <taxon>Malvoideae</taxon>
        <taxon>Hibiscus</taxon>
    </lineage>
</organism>
<reference evidence="3" key="1">
    <citation type="submission" date="2019-09" db="EMBL/GenBank/DDBJ databases">
        <title>Draft genome information of white flower Hibiscus syriacus.</title>
        <authorList>
            <person name="Kim Y.-M."/>
        </authorList>
    </citation>
    <scope>NUCLEOTIDE SEQUENCE [LARGE SCALE GENOMIC DNA]</scope>
    <source>
        <strain evidence="3">YM2019G1</strain>
    </source>
</reference>
<feature type="region of interest" description="Disordered" evidence="1">
    <location>
        <begin position="185"/>
        <end position="206"/>
    </location>
</feature>
<dbReference type="PANTHER" id="PTHR35274">
    <property type="entry name" value="E6-LIKE PROTEIN"/>
    <property type="match status" value="1"/>
</dbReference>
<evidence type="ECO:0000256" key="2">
    <source>
        <dbReference type="SAM" id="SignalP"/>
    </source>
</evidence>
<sequence>MASVAKHIVLLFFIVLSSSVRIQAREGKFYSKIINLGAKISALVEPTPSPAVAPVLAPATAPANIEGVTTSNTPTTTSTFENDLFAEEFADEKYDSGYEKSSYNNNGYTNSNYNDNGYKLSKYNNNGYETERQGMSDTRFVEGGKYYHDVKNDNYYPTGYEYSSSYEASKNGGYYGIQRTQTSSTRWKSLRTRRGKKSLCPRQGRG</sequence>
<dbReference type="InterPro" id="IPR040290">
    <property type="entry name" value="Prot_E6-like"/>
</dbReference>
<accession>A0A6A3CS55</accession>
<keyword evidence="4" id="KW-1185">Reference proteome</keyword>
<feature type="compositionally biased region" description="Basic residues" evidence="1">
    <location>
        <begin position="188"/>
        <end position="206"/>
    </location>
</feature>
<evidence type="ECO:0000313" key="4">
    <source>
        <dbReference type="Proteomes" id="UP000436088"/>
    </source>
</evidence>
<feature type="chain" id="PRO_5025692388" description="Protein E6-like" evidence="2">
    <location>
        <begin position="25"/>
        <end position="206"/>
    </location>
</feature>
<evidence type="ECO:0008006" key="5">
    <source>
        <dbReference type="Google" id="ProtNLM"/>
    </source>
</evidence>
<dbReference type="Proteomes" id="UP000436088">
    <property type="component" value="Unassembled WGS sequence"/>
</dbReference>
<name>A0A6A3CS55_HIBSY</name>
<comment type="caution">
    <text evidence="3">The sequence shown here is derived from an EMBL/GenBank/DDBJ whole genome shotgun (WGS) entry which is preliminary data.</text>
</comment>
<dbReference type="EMBL" id="VEPZ02000209">
    <property type="protein sequence ID" value="KAE8730342.1"/>
    <property type="molecule type" value="Genomic_DNA"/>
</dbReference>
<evidence type="ECO:0000256" key="1">
    <source>
        <dbReference type="SAM" id="MobiDB-lite"/>
    </source>
</evidence>
<evidence type="ECO:0000313" key="3">
    <source>
        <dbReference type="EMBL" id="KAE8730342.1"/>
    </source>
</evidence>
<keyword evidence="2" id="KW-0732">Signal</keyword>